<dbReference type="PIRSF" id="PIRSF028111">
    <property type="entry name" value="UCP028111"/>
    <property type="match status" value="1"/>
</dbReference>
<organism evidence="3 4">
    <name type="scientific">Pluralibacter gergoviae</name>
    <name type="common">Enterobacter gergoviae</name>
    <dbReference type="NCBI Taxonomy" id="61647"/>
    <lineage>
        <taxon>Bacteria</taxon>
        <taxon>Pseudomonadati</taxon>
        <taxon>Pseudomonadota</taxon>
        <taxon>Gammaproteobacteria</taxon>
        <taxon>Enterobacterales</taxon>
        <taxon>Enterobacteriaceae</taxon>
        <taxon>Pluralibacter</taxon>
    </lineage>
</organism>
<accession>A0A0J5Q1S4</accession>
<evidence type="ECO:0000259" key="2">
    <source>
        <dbReference type="Pfam" id="PF23771"/>
    </source>
</evidence>
<feature type="domain" description="DUF7168" evidence="2">
    <location>
        <begin position="65"/>
        <end position="191"/>
    </location>
</feature>
<dbReference type="AlphaFoldDB" id="A0A0J5Q1S4"/>
<comment type="caution">
    <text evidence="3">The sequence shown here is derived from an EMBL/GenBank/DDBJ whole genome shotgun (WGS) entry which is preliminary data.</text>
</comment>
<sequence length="236" mass="26547">MNNSQRQLRLLNLVRKLLKLGRSNSNAHEAGLALQRAQKLMARYGISELDAGLTSVREASSRTAPSDAEKVPEWMVTLVRGVCHAFGCRAYYSWRQTSAGYRRSVTFYGFSEKPEIAAYAFDVLTRQLKDATNSYLKTQSKRLKLATRRARAEQFRDGWVCGVREVISATDISSEEQQVMSHWLESRSMKTVTTRELKACRGADTARYQGYEAGQNARLHQGVSGRGPAAIGYRQD</sequence>
<evidence type="ECO:0000259" key="1">
    <source>
        <dbReference type="Pfam" id="PF10979"/>
    </source>
</evidence>
<dbReference type="Pfam" id="PF23771">
    <property type="entry name" value="DUF7168"/>
    <property type="match status" value="1"/>
</dbReference>
<dbReference type="eggNOG" id="ENOG5032SJJ">
    <property type="taxonomic scope" value="Bacteria"/>
</dbReference>
<dbReference type="PATRIC" id="fig|61647.15.peg.2406"/>
<dbReference type="Proteomes" id="UP000036196">
    <property type="component" value="Unassembled WGS sequence"/>
</dbReference>
<gene>
    <name evidence="3" type="ORF">ABW06_19290</name>
</gene>
<dbReference type="EMBL" id="LDZF01000023">
    <property type="protein sequence ID" value="KMK11936.1"/>
    <property type="molecule type" value="Genomic_DNA"/>
</dbReference>
<dbReference type="InterPro" id="IPR016868">
    <property type="entry name" value="Phage_B3_Orf5"/>
</dbReference>
<name>A0A0J5Q1S4_PLUGE</name>
<proteinExistence type="predicted"/>
<dbReference type="InterPro" id="IPR055592">
    <property type="entry name" value="DUF7168"/>
</dbReference>
<dbReference type="Pfam" id="PF10979">
    <property type="entry name" value="DUF2786"/>
    <property type="match status" value="1"/>
</dbReference>
<dbReference type="InterPro" id="IPR024498">
    <property type="entry name" value="DUF2786"/>
</dbReference>
<dbReference type="RefSeq" id="WP_004115576.1">
    <property type="nucleotide sequence ID" value="NZ_LDZF01000023.1"/>
</dbReference>
<protein>
    <submittedName>
        <fullName evidence="3">Uncharacterized protein</fullName>
    </submittedName>
</protein>
<reference evidence="3 4" key="1">
    <citation type="submission" date="2015-05" db="EMBL/GenBank/DDBJ databases">
        <title>Genome sequences of Pluralibacter gergoviae.</title>
        <authorList>
            <person name="Greninger A.L."/>
            <person name="Miller S."/>
        </authorList>
    </citation>
    <scope>NUCLEOTIDE SEQUENCE [LARGE SCALE GENOMIC DNA]</scope>
    <source>
        <strain evidence="3 4">JS81F13</strain>
    </source>
</reference>
<dbReference type="STRING" id="61647.LG71_08150"/>
<feature type="domain" description="DUF2786" evidence="1">
    <location>
        <begin position="10"/>
        <end position="48"/>
    </location>
</feature>
<evidence type="ECO:0000313" key="4">
    <source>
        <dbReference type="Proteomes" id="UP000036196"/>
    </source>
</evidence>
<keyword evidence="4" id="KW-1185">Reference proteome</keyword>
<evidence type="ECO:0000313" key="3">
    <source>
        <dbReference type="EMBL" id="KMK11936.1"/>
    </source>
</evidence>